<feature type="compositionally biased region" description="Polar residues" evidence="14">
    <location>
        <begin position="343"/>
        <end position="354"/>
    </location>
</feature>
<dbReference type="Gene3D" id="3.30.200.20">
    <property type="entry name" value="Phosphorylase Kinase, domain 1"/>
    <property type="match status" value="1"/>
</dbReference>
<keyword evidence="17" id="KW-1185">Reference proteome</keyword>
<evidence type="ECO:0000256" key="9">
    <source>
        <dbReference type="ARBA" id="ARBA00048367"/>
    </source>
</evidence>
<sequence>METAAAQNLAIRNLYAKVEKVGEGTYASVFLARNVKTGQRVAIKKIKIVSNENGMDMTAIREVKFLKELNHPNVIKMLDVFSSGSATASLNMVLEFLDTNLEALIKDKALIFTQADIKSWMAMLCRGMEYCHRNWVLHRDLKPNNLLISPSGELKIADFGLAREHGDPGARMTHQVVTRWYRSPELLLGSYAYSSCVDMWSVGCIFAELMLRVPYLPGESDPDQLVTTFKALGTPTDRDWPGHKSLPGYSKSTFDQHQYPKSNLADLFLAASPEALDVLSKCLLYDPLRRMTASQALHSAYFKQSPAPTPADQLPRHPTTKPADPNDPANHPLLSDSKEKNQARANQAGHNGTAANGKRQLTHDEIEQRKRLARKLAFQ</sequence>
<proteinExistence type="inferred from homology"/>
<dbReference type="GO" id="GO:0070985">
    <property type="term" value="C:transcription factor TFIIK complex"/>
    <property type="evidence" value="ECO:0007669"/>
    <property type="project" value="InterPro"/>
</dbReference>
<feature type="binding site" evidence="11">
    <location>
        <begin position="21"/>
        <end position="29"/>
    </location>
    <ligand>
        <name>ATP</name>
        <dbReference type="ChEBI" id="CHEBI:30616"/>
    </ligand>
</feature>
<feature type="active site" description="Proton acceptor" evidence="10">
    <location>
        <position position="140"/>
    </location>
</feature>
<feature type="region of interest" description="Disordered" evidence="14">
    <location>
        <begin position="304"/>
        <end position="379"/>
    </location>
</feature>
<dbReference type="InterPro" id="IPR008271">
    <property type="entry name" value="Ser/Thr_kinase_AS"/>
</dbReference>
<dbReference type="GO" id="GO:0005737">
    <property type="term" value="C:cytoplasm"/>
    <property type="evidence" value="ECO:0007669"/>
    <property type="project" value="TreeGrafter"/>
</dbReference>
<evidence type="ECO:0000259" key="15">
    <source>
        <dbReference type="PROSITE" id="PS50011"/>
    </source>
</evidence>
<evidence type="ECO:0000256" key="12">
    <source>
        <dbReference type="PROSITE-ProRule" id="PRU10141"/>
    </source>
</evidence>
<dbReference type="Proteomes" id="UP000246740">
    <property type="component" value="Unassembled WGS sequence"/>
</dbReference>
<dbReference type="SMART" id="SM00220">
    <property type="entry name" value="S_TKc"/>
    <property type="match status" value="1"/>
</dbReference>
<gene>
    <name evidence="16" type="ORF">BCV70DRAFT_192219</name>
</gene>
<evidence type="ECO:0000256" key="13">
    <source>
        <dbReference type="RuleBase" id="RU000304"/>
    </source>
</evidence>
<dbReference type="InterPro" id="IPR017441">
    <property type="entry name" value="Protein_kinase_ATP_BS"/>
</dbReference>
<evidence type="ECO:0000256" key="7">
    <source>
        <dbReference type="ARBA" id="ARBA00022840"/>
    </source>
</evidence>
<evidence type="ECO:0000256" key="8">
    <source>
        <dbReference type="ARBA" id="ARBA00047811"/>
    </source>
</evidence>
<feature type="compositionally biased region" description="Basic and acidic residues" evidence="14">
    <location>
        <begin position="361"/>
        <end position="370"/>
    </location>
</feature>
<keyword evidence="2 13" id="KW-0723">Serine/threonine-protein kinase</keyword>
<dbReference type="SUPFAM" id="SSF56112">
    <property type="entry name" value="Protein kinase-like (PK-like)"/>
    <property type="match status" value="1"/>
</dbReference>
<dbReference type="GO" id="GO:0005524">
    <property type="term" value="F:ATP binding"/>
    <property type="evidence" value="ECO:0007669"/>
    <property type="project" value="UniProtKB-UniRule"/>
</dbReference>
<keyword evidence="6 16" id="KW-0418">Kinase</keyword>
<comment type="similarity">
    <text evidence="1">Belongs to the protein kinase superfamily. CMGC Ser/Thr protein kinase family. CDC2/CDKX subfamily.</text>
</comment>
<dbReference type="PROSITE" id="PS00108">
    <property type="entry name" value="PROTEIN_KINASE_ST"/>
    <property type="match status" value="1"/>
</dbReference>
<dbReference type="Pfam" id="PF00069">
    <property type="entry name" value="Pkinase"/>
    <property type="match status" value="1"/>
</dbReference>
<dbReference type="EMBL" id="KZ819196">
    <property type="protein sequence ID" value="PWY99152.1"/>
    <property type="molecule type" value="Genomic_DNA"/>
</dbReference>
<keyword evidence="3" id="KW-0597">Phosphoprotein</keyword>
<dbReference type="FunFam" id="1.10.510.10:FF:000097">
    <property type="entry name" value="Putative cyclin-dependent kinase 7"/>
    <property type="match status" value="1"/>
</dbReference>
<evidence type="ECO:0000256" key="3">
    <source>
        <dbReference type="ARBA" id="ARBA00022553"/>
    </source>
</evidence>
<organism evidence="16 17">
    <name type="scientific">Testicularia cyperi</name>
    <dbReference type="NCBI Taxonomy" id="1882483"/>
    <lineage>
        <taxon>Eukaryota</taxon>
        <taxon>Fungi</taxon>
        <taxon>Dikarya</taxon>
        <taxon>Basidiomycota</taxon>
        <taxon>Ustilaginomycotina</taxon>
        <taxon>Ustilaginomycetes</taxon>
        <taxon>Ustilaginales</taxon>
        <taxon>Anthracoideaceae</taxon>
        <taxon>Testicularia</taxon>
    </lineage>
</organism>
<evidence type="ECO:0000313" key="17">
    <source>
        <dbReference type="Proteomes" id="UP000246740"/>
    </source>
</evidence>
<dbReference type="PROSITE" id="PS50011">
    <property type="entry name" value="PROTEIN_KINASE_DOM"/>
    <property type="match status" value="1"/>
</dbReference>
<dbReference type="OrthoDB" id="1732493at2759"/>
<evidence type="ECO:0000256" key="11">
    <source>
        <dbReference type="PIRSR" id="PIRSR637770-2"/>
    </source>
</evidence>
<dbReference type="GO" id="GO:0032968">
    <property type="term" value="P:positive regulation of transcription elongation by RNA polymerase II"/>
    <property type="evidence" value="ECO:0007669"/>
    <property type="project" value="UniProtKB-ARBA"/>
</dbReference>
<dbReference type="InParanoid" id="A0A317XMX0"/>
<protein>
    <submittedName>
        <fullName evidence="16">Putative KIN28-cyclin-dependent ser/thr protein kinase</fullName>
    </submittedName>
</protein>
<dbReference type="CDD" id="cd07841">
    <property type="entry name" value="STKc_CDK7"/>
    <property type="match status" value="1"/>
</dbReference>
<feature type="binding site" evidence="12">
    <location>
        <position position="45"/>
    </location>
    <ligand>
        <name>ATP</name>
        <dbReference type="ChEBI" id="CHEBI:30616"/>
    </ligand>
</feature>
<evidence type="ECO:0000256" key="2">
    <source>
        <dbReference type="ARBA" id="ARBA00022527"/>
    </source>
</evidence>
<evidence type="ECO:0000256" key="10">
    <source>
        <dbReference type="PIRSR" id="PIRSR637770-1"/>
    </source>
</evidence>
<dbReference type="PANTHER" id="PTHR24056">
    <property type="entry name" value="CELL DIVISION PROTEIN KINASE"/>
    <property type="match status" value="1"/>
</dbReference>
<evidence type="ECO:0000256" key="1">
    <source>
        <dbReference type="ARBA" id="ARBA00006485"/>
    </source>
</evidence>
<keyword evidence="4" id="KW-0808">Transferase</keyword>
<dbReference type="GO" id="GO:0008353">
    <property type="term" value="F:RNA polymerase II CTD heptapeptide repeat kinase activity"/>
    <property type="evidence" value="ECO:0007669"/>
    <property type="project" value="InterPro"/>
</dbReference>
<dbReference type="InterPro" id="IPR050108">
    <property type="entry name" value="CDK"/>
</dbReference>
<evidence type="ECO:0000313" key="16">
    <source>
        <dbReference type="EMBL" id="PWY99152.1"/>
    </source>
</evidence>
<evidence type="ECO:0000256" key="14">
    <source>
        <dbReference type="SAM" id="MobiDB-lite"/>
    </source>
</evidence>
<feature type="domain" description="Protein kinase" evidence="15">
    <location>
        <begin position="15"/>
        <end position="302"/>
    </location>
</feature>
<dbReference type="InterPro" id="IPR011009">
    <property type="entry name" value="Kinase-like_dom_sf"/>
</dbReference>
<dbReference type="FunFam" id="3.30.200.20:FF:000124">
    <property type="entry name" value="Cyclin-dependent kinase 4"/>
    <property type="match status" value="1"/>
</dbReference>
<keyword evidence="5 11" id="KW-0547">Nucleotide-binding</keyword>
<comment type="catalytic activity">
    <reaction evidence="8">
        <text>L-threonyl-[protein] + ATP = O-phospho-L-threonyl-[protein] + ADP + H(+)</text>
        <dbReference type="Rhea" id="RHEA:46608"/>
        <dbReference type="Rhea" id="RHEA-COMP:11060"/>
        <dbReference type="Rhea" id="RHEA-COMP:11605"/>
        <dbReference type="ChEBI" id="CHEBI:15378"/>
        <dbReference type="ChEBI" id="CHEBI:30013"/>
        <dbReference type="ChEBI" id="CHEBI:30616"/>
        <dbReference type="ChEBI" id="CHEBI:61977"/>
        <dbReference type="ChEBI" id="CHEBI:456216"/>
        <dbReference type="EC" id="2.7.11.22"/>
    </reaction>
</comment>
<dbReference type="FunCoup" id="A0A317XMX0">
    <property type="interactions" value="673"/>
</dbReference>
<dbReference type="STRING" id="1882483.A0A317XMX0"/>
<dbReference type="PANTHER" id="PTHR24056:SF0">
    <property type="entry name" value="CYCLIN-DEPENDENT KINASE 7"/>
    <property type="match status" value="1"/>
</dbReference>
<evidence type="ECO:0000256" key="6">
    <source>
        <dbReference type="ARBA" id="ARBA00022777"/>
    </source>
</evidence>
<evidence type="ECO:0000256" key="5">
    <source>
        <dbReference type="ARBA" id="ARBA00022741"/>
    </source>
</evidence>
<dbReference type="GO" id="GO:0004693">
    <property type="term" value="F:cyclin-dependent protein serine/threonine kinase activity"/>
    <property type="evidence" value="ECO:0007669"/>
    <property type="project" value="UniProtKB-EC"/>
</dbReference>
<comment type="catalytic activity">
    <reaction evidence="9">
        <text>L-seryl-[protein] + ATP = O-phospho-L-seryl-[protein] + ADP + H(+)</text>
        <dbReference type="Rhea" id="RHEA:17989"/>
        <dbReference type="Rhea" id="RHEA-COMP:9863"/>
        <dbReference type="Rhea" id="RHEA-COMP:11604"/>
        <dbReference type="ChEBI" id="CHEBI:15378"/>
        <dbReference type="ChEBI" id="CHEBI:29999"/>
        <dbReference type="ChEBI" id="CHEBI:30616"/>
        <dbReference type="ChEBI" id="CHEBI:83421"/>
        <dbReference type="ChEBI" id="CHEBI:456216"/>
        <dbReference type="EC" id="2.7.11.22"/>
    </reaction>
</comment>
<reference evidence="16 17" key="1">
    <citation type="journal article" date="2018" name="Mol. Biol. Evol.">
        <title>Broad Genomic Sampling Reveals a Smut Pathogenic Ancestry of the Fungal Clade Ustilaginomycotina.</title>
        <authorList>
            <person name="Kijpornyongpan T."/>
            <person name="Mondo S.J."/>
            <person name="Barry K."/>
            <person name="Sandor L."/>
            <person name="Lee J."/>
            <person name="Lipzen A."/>
            <person name="Pangilinan J."/>
            <person name="LaButti K."/>
            <person name="Hainaut M."/>
            <person name="Henrissat B."/>
            <person name="Grigoriev I.V."/>
            <person name="Spatafora J.W."/>
            <person name="Aime M.C."/>
        </authorList>
    </citation>
    <scope>NUCLEOTIDE SEQUENCE [LARGE SCALE GENOMIC DNA]</scope>
    <source>
        <strain evidence="16 17">MCA 3645</strain>
    </source>
</reference>
<dbReference type="Gene3D" id="1.10.510.10">
    <property type="entry name" value="Transferase(Phosphotransferase) domain 1"/>
    <property type="match status" value="1"/>
</dbReference>
<name>A0A317XMX0_9BASI</name>
<keyword evidence="7 11" id="KW-0067">ATP-binding</keyword>
<dbReference type="InterPro" id="IPR037770">
    <property type="entry name" value="CDK7"/>
</dbReference>
<feature type="binding site" evidence="11">
    <location>
        <position position="44"/>
    </location>
    <ligand>
        <name>ATP</name>
        <dbReference type="ChEBI" id="CHEBI:30616"/>
    </ligand>
</feature>
<evidence type="ECO:0000256" key="4">
    <source>
        <dbReference type="ARBA" id="ARBA00022679"/>
    </source>
</evidence>
<dbReference type="InterPro" id="IPR000719">
    <property type="entry name" value="Prot_kinase_dom"/>
</dbReference>
<accession>A0A317XMX0</accession>
<dbReference type="AlphaFoldDB" id="A0A317XMX0"/>
<dbReference type="PROSITE" id="PS00107">
    <property type="entry name" value="PROTEIN_KINASE_ATP"/>
    <property type="match status" value="1"/>
</dbReference>